<keyword evidence="3 5" id="KW-0133">Cell shape</keyword>
<organism evidence="8">
    <name type="scientific">uncultured Thiotrichaceae bacterium</name>
    <dbReference type="NCBI Taxonomy" id="298394"/>
    <lineage>
        <taxon>Bacteria</taxon>
        <taxon>Pseudomonadati</taxon>
        <taxon>Pseudomonadota</taxon>
        <taxon>Gammaproteobacteria</taxon>
        <taxon>Thiotrichales</taxon>
        <taxon>Thiotrichaceae</taxon>
        <taxon>environmental samples</taxon>
    </lineage>
</organism>
<keyword evidence="6" id="KW-1133">Transmembrane helix</keyword>
<dbReference type="InterPro" id="IPR055342">
    <property type="entry name" value="MreC_beta-barrel_core"/>
</dbReference>
<comment type="function">
    <text evidence="5">Involved in formation and maintenance of cell shape.</text>
</comment>
<keyword evidence="6" id="KW-0472">Membrane</keyword>
<evidence type="ECO:0000256" key="4">
    <source>
        <dbReference type="ARBA" id="ARBA00032089"/>
    </source>
</evidence>
<dbReference type="InterPro" id="IPR007221">
    <property type="entry name" value="MreC"/>
</dbReference>
<dbReference type="PANTHER" id="PTHR34138:SF1">
    <property type="entry name" value="CELL SHAPE-DETERMINING PROTEIN MREC"/>
    <property type="match status" value="1"/>
</dbReference>
<accession>A0A6S6SPK3</accession>
<dbReference type="Pfam" id="PF04085">
    <property type="entry name" value="MreC"/>
    <property type="match status" value="1"/>
</dbReference>
<dbReference type="AlphaFoldDB" id="A0A6S6SPK3"/>
<dbReference type="PIRSF" id="PIRSF038471">
    <property type="entry name" value="MreC"/>
    <property type="match status" value="1"/>
</dbReference>
<reference evidence="8" key="1">
    <citation type="submission" date="2020-01" db="EMBL/GenBank/DDBJ databases">
        <authorList>
            <person name="Meier V. D."/>
            <person name="Meier V D."/>
        </authorList>
    </citation>
    <scope>NUCLEOTIDE SEQUENCE</scope>
    <source>
        <strain evidence="8">HLG_WM_MAG_07</strain>
    </source>
</reference>
<gene>
    <name evidence="8" type="ORF">HELGO_WM12926</name>
</gene>
<dbReference type="GO" id="GO:0005886">
    <property type="term" value="C:plasma membrane"/>
    <property type="evidence" value="ECO:0007669"/>
    <property type="project" value="TreeGrafter"/>
</dbReference>
<proteinExistence type="inferred from homology"/>
<evidence type="ECO:0000256" key="3">
    <source>
        <dbReference type="ARBA" id="ARBA00022960"/>
    </source>
</evidence>
<evidence type="ECO:0000256" key="1">
    <source>
        <dbReference type="ARBA" id="ARBA00009369"/>
    </source>
</evidence>
<dbReference type="InterPro" id="IPR042175">
    <property type="entry name" value="Cell/Rod_MreC_2"/>
</dbReference>
<sequence>MQSSEAIKYHTYKFLIVVFVSILLLIADHRVDLTHLRTALSIVIYPIQYVVDVPARVTHAVGGYFQSHSRLLKENKELNRIVMVYSAKDQSYRSIFAENARLRDTLAMGVKSERLFMISHVLSLQAERFRRASTLNQGTNAGVFDGQVALSGSGIYGQVIETTPQTSVILQLADPKHTIPVRNSRTGATALAVGTGDVNTVRLTSIDDVEHVEIGDLYLSSGLGQVFPSDYPVARVQQKRYNPSDSMTIVTANTVTNYGKVREVLLTWRSQANVSSKTTEAEQ</sequence>
<evidence type="ECO:0000256" key="5">
    <source>
        <dbReference type="PIRNR" id="PIRNR038471"/>
    </source>
</evidence>
<feature type="transmembrane region" description="Helical" evidence="6">
    <location>
        <begin position="12"/>
        <end position="31"/>
    </location>
</feature>
<keyword evidence="6" id="KW-0812">Transmembrane</keyword>
<protein>
    <recommendedName>
        <fullName evidence="2 5">Cell shape-determining protein MreC</fullName>
    </recommendedName>
    <alternativeName>
        <fullName evidence="4 5">Cell shape protein MreC</fullName>
    </alternativeName>
</protein>
<dbReference type="EMBL" id="CACVAY010000039">
    <property type="protein sequence ID" value="CAA6809190.1"/>
    <property type="molecule type" value="Genomic_DNA"/>
</dbReference>
<dbReference type="GO" id="GO:0008360">
    <property type="term" value="P:regulation of cell shape"/>
    <property type="evidence" value="ECO:0007669"/>
    <property type="project" value="UniProtKB-KW"/>
</dbReference>
<dbReference type="PANTHER" id="PTHR34138">
    <property type="entry name" value="CELL SHAPE-DETERMINING PROTEIN MREC"/>
    <property type="match status" value="1"/>
</dbReference>
<evidence type="ECO:0000313" key="8">
    <source>
        <dbReference type="EMBL" id="CAA6809190.1"/>
    </source>
</evidence>
<comment type="similarity">
    <text evidence="1 5">Belongs to the MreC family.</text>
</comment>
<evidence type="ECO:0000256" key="2">
    <source>
        <dbReference type="ARBA" id="ARBA00013855"/>
    </source>
</evidence>
<dbReference type="InterPro" id="IPR042177">
    <property type="entry name" value="Cell/Rod_1"/>
</dbReference>
<evidence type="ECO:0000259" key="7">
    <source>
        <dbReference type="Pfam" id="PF04085"/>
    </source>
</evidence>
<name>A0A6S6SPK3_9GAMM</name>
<dbReference type="Gene3D" id="2.40.10.340">
    <property type="entry name" value="Rod shape-determining protein MreC, domain 1"/>
    <property type="match status" value="1"/>
</dbReference>
<dbReference type="NCBIfam" id="TIGR00219">
    <property type="entry name" value="mreC"/>
    <property type="match status" value="1"/>
</dbReference>
<dbReference type="Gene3D" id="2.40.10.350">
    <property type="entry name" value="Rod shape-determining protein MreC, domain 2"/>
    <property type="match status" value="1"/>
</dbReference>
<feature type="domain" description="Rod shape-determining protein MreC beta-barrel core" evidence="7">
    <location>
        <begin position="122"/>
        <end position="267"/>
    </location>
</feature>
<evidence type="ECO:0000256" key="6">
    <source>
        <dbReference type="SAM" id="Phobius"/>
    </source>
</evidence>